<comment type="similarity">
    <text evidence="4">Belongs to the GcvT family.</text>
</comment>
<dbReference type="Proteomes" id="UP001196301">
    <property type="component" value="Unassembled WGS sequence"/>
</dbReference>
<sequence>MEELKRTCLFDVHEKLNAKMFEFAGWEMPLEYTSAVKEHEHVRKSAGLFDVSHMGEVEVKGEDAKAFIQYLITNDVSNLKADEILYSPMCYENGTTVDDLLVYMRGDNDYLLIINAGNIDKDYKWIVENSKEFKVETNNISDKVAQLALQGPLAEDILSKLTKQDLSEIEFYKFKQNVKVCGEPCIVSRTGYTGEDGFEIYCDKNVAQKLWDAILEEGKEKVVPAGLGARDTLRSEVNLPLYGHEISEEIPPIEAGLSIFVKLDKDNFIGKDSLKALKESGKARKLVAFELTGKGMIRGGYEVEVDDEVVGFVTTGLKSPTLDKFIGMAIISADKARVGQEIGIRVRKKLVPAVIVKRPFYKKQYKKEEVKVEEYKQYPYIPATHEDEQKMLKACNVESIDDLFSDIPDDLKLNRDLNLEESKSELEVSQIITEMADKNIDDLTCFLGAGAYDHYIPSLIKSITSRSEFYTAYTPYQAEISQGTLQSIFEFQSMIAEITKMDIANASMYDGATAAVEACIMAVGKTRRGKVVVPKTVHPETRKILKTYLQFKDVEIVEVDYDKEYGTTDLNKLKEVVGDDTACVLVQNPNFFGMIEDVDEIGSIARDNKAMYVMSVNPITLSILKSPGEVGADIAVGDAQPLGNALNFGGPYVGFLAIKAGLIRKMPGRVVGQTVDADGKRCYALTLQTREQHVRREKATSNICSNQGLNALIASIYLATMGKKGYQEVAMQNMQKSHYAYKKFDDSKKFEPVFKGKFFNEFVVKSPVPVDELNEKLLENKILGGYDLGKDYEELKGCVLMCVTEKRTAKEIDNLVNLMEGM</sequence>
<dbReference type="InterPro" id="IPR023010">
    <property type="entry name" value="GcvPA"/>
</dbReference>
<evidence type="ECO:0000259" key="6">
    <source>
        <dbReference type="Pfam" id="PF01571"/>
    </source>
</evidence>
<evidence type="ECO:0000256" key="2">
    <source>
        <dbReference type="ARBA" id="ARBA00022679"/>
    </source>
</evidence>
<keyword evidence="10" id="KW-1185">Reference proteome</keyword>
<proteinExistence type="inferred from homology"/>
<dbReference type="Pfam" id="PF01571">
    <property type="entry name" value="GCV_T"/>
    <property type="match status" value="1"/>
</dbReference>
<dbReference type="InterPro" id="IPR020581">
    <property type="entry name" value="GDC_P"/>
</dbReference>
<dbReference type="InterPro" id="IPR006222">
    <property type="entry name" value="GCVT_N"/>
</dbReference>
<dbReference type="EC" id="2.1.2.10" evidence="4"/>
<dbReference type="InterPro" id="IPR013977">
    <property type="entry name" value="GcvT_C"/>
</dbReference>
<dbReference type="PANTHER" id="PTHR42806:SF1">
    <property type="entry name" value="GLYCINE DEHYDROGENASE (DECARBOXYLATING)"/>
    <property type="match status" value="1"/>
</dbReference>
<feature type="domain" description="GCVT N-terminal" evidence="6">
    <location>
        <begin position="9"/>
        <end position="265"/>
    </location>
</feature>
<dbReference type="RefSeq" id="WP_216568175.1">
    <property type="nucleotide sequence ID" value="NZ_JAHLOQ010000002.1"/>
</dbReference>
<dbReference type="HAMAP" id="MF_00712">
    <property type="entry name" value="GcvPA"/>
    <property type="match status" value="1"/>
</dbReference>
<dbReference type="InterPro" id="IPR006223">
    <property type="entry name" value="GcvT"/>
</dbReference>
<evidence type="ECO:0000259" key="7">
    <source>
        <dbReference type="Pfam" id="PF02347"/>
    </source>
</evidence>
<dbReference type="Pfam" id="PF02347">
    <property type="entry name" value="GDC-P"/>
    <property type="match status" value="1"/>
</dbReference>
<dbReference type="GO" id="GO:0004375">
    <property type="term" value="F:glycine dehydrogenase (decarboxylating) activity"/>
    <property type="evidence" value="ECO:0007669"/>
    <property type="project" value="UniProtKB-EC"/>
</dbReference>
<feature type="domain" description="Glycine cleavage system P-protein N-terminal" evidence="7">
    <location>
        <begin position="380"/>
        <end position="818"/>
    </location>
</feature>
<evidence type="ECO:0000313" key="10">
    <source>
        <dbReference type="Proteomes" id="UP001196301"/>
    </source>
</evidence>
<dbReference type="EC" id="1.4.4.2" evidence="5"/>
<accession>A0ABS6DTJ8</accession>
<evidence type="ECO:0000313" key="9">
    <source>
        <dbReference type="EMBL" id="MBU5335007.1"/>
    </source>
</evidence>
<organism evidence="9 10">
    <name type="scientific">Intestinibacter bartlettii</name>
    <dbReference type="NCBI Taxonomy" id="261299"/>
    <lineage>
        <taxon>Bacteria</taxon>
        <taxon>Bacillati</taxon>
        <taxon>Bacillota</taxon>
        <taxon>Clostridia</taxon>
        <taxon>Peptostreptococcales</taxon>
        <taxon>Peptostreptococcaceae</taxon>
        <taxon>Intestinibacter</taxon>
    </lineage>
</organism>
<evidence type="ECO:0000256" key="3">
    <source>
        <dbReference type="ARBA" id="ARBA00047665"/>
    </source>
</evidence>
<evidence type="ECO:0000256" key="5">
    <source>
        <dbReference type="HAMAP-Rule" id="MF_00712"/>
    </source>
</evidence>
<dbReference type="InterPro" id="IPR022903">
    <property type="entry name" value="GcvT_bac"/>
</dbReference>
<keyword evidence="1 4" id="KW-0032">Aminotransferase</keyword>
<evidence type="ECO:0000256" key="4">
    <source>
        <dbReference type="HAMAP-Rule" id="MF_00259"/>
    </source>
</evidence>
<dbReference type="InterPro" id="IPR049315">
    <property type="entry name" value="GDC-P_N"/>
</dbReference>
<comment type="catalytic activity">
    <reaction evidence="5">
        <text>N(6)-[(R)-lipoyl]-L-lysyl-[glycine-cleavage complex H protein] + glycine + H(+) = N(6)-[(R)-S(8)-aminomethyldihydrolipoyl]-L-lysyl-[glycine-cleavage complex H protein] + CO2</text>
        <dbReference type="Rhea" id="RHEA:24304"/>
        <dbReference type="Rhea" id="RHEA-COMP:10494"/>
        <dbReference type="Rhea" id="RHEA-COMP:10495"/>
        <dbReference type="ChEBI" id="CHEBI:15378"/>
        <dbReference type="ChEBI" id="CHEBI:16526"/>
        <dbReference type="ChEBI" id="CHEBI:57305"/>
        <dbReference type="ChEBI" id="CHEBI:83099"/>
        <dbReference type="ChEBI" id="CHEBI:83143"/>
        <dbReference type="EC" id="1.4.4.2"/>
    </reaction>
</comment>
<comment type="subunit">
    <text evidence="5">The glycine cleavage system is composed of four proteins: P, T, L and H. In this organism, the P 'protein' is a heterodimer of two subunits.</text>
</comment>
<dbReference type="NCBIfam" id="TIGR00528">
    <property type="entry name" value="gcvT"/>
    <property type="match status" value="1"/>
</dbReference>
<comment type="function">
    <text evidence="5">The glycine cleavage system catalyzes the degradation of glycine. The P protein binds the alpha-amino group of glycine through its pyridoxal phosphate cofactor; CO(2) is released and the remaining methylamine moiety is then transferred to the lipoamide cofactor of the H protein.</text>
</comment>
<dbReference type="CDD" id="cd00613">
    <property type="entry name" value="GDC-P"/>
    <property type="match status" value="1"/>
</dbReference>
<dbReference type="NCBIfam" id="NF001696">
    <property type="entry name" value="PRK00451.1"/>
    <property type="match status" value="1"/>
</dbReference>
<comment type="caution">
    <text evidence="9">The sequence shown here is derived from an EMBL/GenBank/DDBJ whole genome shotgun (WGS) entry which is preliminary data.</text>
</comment>
<dbReference type="EMBL" id="JAHLOQ010000002">
    <property type="protein sequence ID" value="MBU5335007.1"/>
    <property type="molecule type" value="Genomic_DNA"/>
</dbReference>
<keyword evidence="5 9" id="KW-0560">Oxidoreductase</keyword>
<comment type="similarity">
    <text evidence="5">Belongs to the GcvP family. N-terminal subunit subfamily.</text>
</comment>
<keyword evidence="2 4" id="KW-0808">Transferase</keyword>
<gene>
    <name evidence="5 9" type="primary">gcvPA</name>
    <name evidence="4" type="synonym">gcvT</name>
    <name evidence="9" type="ORF">KQI20_01020</name>
</gene>
<reference evidence="9 10" key="1">
    <citation type="submission" date="2021-06" db="EMBL/GenBank/DDBJ databases">
        <authorList>
            <person name="Sun Q."/>
            <person name="Li D."/>
        </authorList>
    </citation>
    <scope>NUCLEOTIDE SEQUENCE [LARGE SCALE GENOMIC DNA]</scope>
    <source>
        <strain evidence="9 10">N19</strain>
    </source>
</reference>
<comment type="catalytic activity">
    <reaction evidence="3 4">
        <text>N(6)-[(R)-S(8)-aminomethyldihydrolipoyl]-L-lysyl-[protein] + (6S)-5,6,7,8-tetrahydrofolate = N(6)-[(R)-dihydrolipoyl]-L-lysyl-[protein] + (6R)-5,10-methylene-5,6,7,8-tetrahydrofolate + NH4(+)</text>
        <dbReference type="Rhea" id="RHEA:16945"/>
        <dbReference type="Rhea" id="RHEA-COMP:10475"/>
        <dbReference type="Rhea" id="RHEA-COMP:10492"/>
        <dbReference type="ChEBI" id="CHEBI:15636"/>
        <dbReference type="ChEBI" id="CHEBI:28938"/>
        <dbReference type="ChEBI" id="CHEBI:57453"/>
        <dbReference type="ChEBI" id="CHEBI:83100"/>
        <dbReference type="ChEBI" id="CHEBI:83143"/>
        <dbReference type="EC" id="2.1.2.10"/>
    </reaction>
</comment>
<feature type="domain" description="Aminomethyltransferase C-terminal" evidence="8">
    <location>
        <begin position="284"/>
        <end position="362"/>
    </location>
</feature>
<evidence type="ECO:0000256" key="1">
    <source>
        <dbReference type="ARBA" id="ARBA00022576"/>
    </source>
</evidence>
<evidence type="ECO:0000259" key="8">
    <source>
        <dbReference type="Pfam" id="PF08669"/>
    </source>
</evidence>
<protein>
    <recommendedName>
        <fullName evidence="4 5">Multifunctional fusion protein</fullName>
    </recommendedName>
    <domain>
        <recommendedName>
            <fullName evidence="5">Probable glycine dehydrogenase (decarboxylating) subunit 1</fullName>
            <ecNumber evidence="5">1.4.4.2</ecNumber>
        </recommendedName>
        <alternativeName>
            <fullName evidence="5">Glycine cleavage system P-protein subunit 1</fullName>
        </alternativeName>
        <alternativeName>
            <fullName evidence="5">Glycine decarboxylase subunit 1</fullName>
        </alternativeName>
        <alternativeName>
            <fullName evidence="5">Glycine dehydrogenase (aminomethyl-transferring) subunit 1</fullName>
        </alternativeName>
    </domain>
    <domain>
        <recommendedName>
            <fullName evidence="4">Aminomethyltransferase</fullName>
            <ecNumber evidence="4">2.1.2.10</ecNumber>
        </recommendedName>
        <alternativeName>
            <fullName evidence="4">Glycine cleavage system T protein</fullName>
        </alternativeName>
    </domain>
</protein>
<dbReference type="NCBIfam" id="NF001567">
    <property type="entry name" value="PRK00389.1"/>
    <property type="match status" value="1"/>
</dbReference>
<dbReference type="HAMAP" id="MF_00259">
    <property type="entry name" value="GcvT"/>
    <property type="match status" value="1"/>
</dbReference>
<name>A0ABS6DTJ8_9FIRM</name>
<dbReference type="PANTHER" id="PTHR42806">
    <property type="entry name" value="GLYCINE CLEAVAGE SYSTEM P-PROTEIN"/>
    <property type="match status" value="1"/>
</dbReference>
<dbReference type="Pfam" id="PF08669">
    <property type="entry name" value="GCV_T_C"/>
    <property type="match status" value="1"/>
</dbReference>